<dbReference type="PANTHER" id="PTHR47926">
    <property type="entry name" value="PENTATRICOPEPTIDE REPEAT-CONTAINING PROTEIN"/>
    <property type="match status" value="1"/>
</dbReference>
<dbReference type="EMBL" id="KQ991562">
    <property type="protein sequence ID" value="KZV51894.1"/>
    <property type="molecule type" value="Genomic_DNA"/>
</dbReference>
<evidence type="ECO:0000313" key="3">
    <source>
        <dbReference type="EMBL" id="KZV51894.1"/>
    </source>
</evidence>
<keyword evidence="4" id="KW-1185">Reference proteome</keyword>
<feature type="repeat" description="PPR" evidence="2">
    <location>
        <begin position="215"/>
        <end position="245"/>
    </location>
</feature>
<dbReference type="PANTHER" id="PTHR47926:SF401">
    <property type="entry name" value="PENTATRICOPEPTIDE REPEAT-CONTAINING PROTEIN"/>
    <property type="match status" value="1"/>
</dbReference>
<dbReference type="Pfam" id="PF01535">
    <property type="entry name" value="PPR"/>
    <property type="match status" value="4"/>
</dbReference>
<dbReference type="Pfam" id="PF13041">
    <property type="entry name" value="PPR_2"/>
    <property type="match status" value="1"/>
</dbReference>
<dbReference type="Gene3D" id="1.25.40.10">
    <property type="entry name" value="Tetratricopeptide repeat domain"/>
    <property type="match status" value="3"/>
</dbReference>
<sequence length="556" mass="62307">MIESEVLNLKNVLARLLHYSKTIKEISQIHSQIVTSANLSSADRSFLVSRLLFFLCTVSNAPHSLDYAKKIFNLVPKPSLFMYNAMIRSNSVKINEPLWCESLVLYKALLHDDISPDCITFPFVLKECAKRVDANIGRSIHAHVVEFGCDFDVYVQNSLINLYTQCGILEDAGRVFDEMFNRDVVSWNSIIVGFLRGGELDKALVLFRQMKERKNIITWNSMITGLVQGGRSKEALEIFHEMQVLDDNKDLVLPDKITVASMLSACASLGAIDHGRWLHSYLERSGIECDMVIATALVDMYGKCGSIERAFDVFHAMPKRDVLAWTAIISTLALHGFGNEACAIFEEMVATGVRPNAVTFVALLTACAHSGLVEKGRLCYDVMRQDYCIEPEVQHYACMVGILGRAGLFSEAEEIIRNMPMKPDFFVWGALLGGCQLHGNVKLGERVSRFLIELEPENHAFYANLCDVYSKAGKFNDLKRIRSLMKAQEIQKTVPGCSMIEVDGVVYEFSVKGSPGLLMDVPKSLLVVLSNEMKFESYSSNSLWWYQTVGGGDFWS</sequence>
<evidence type="ECO:0000313" key="4">
    <source>
        <dbReference type="Proteomes" id="UP000250235"/>
    </source>
</evidence>
<dbReference type="FunFam" id="1.25.40.10:FF:000329">
    <property type="entry name" value="Pentatricopeptide repeat-containing protein"/>
    <property type="match status" value="1"/>
</dbReference>
<dbReference type="InterPro" id="IPR046848">
    <property type="entry name" value="E_motif"/>
</dbReference>
<dbReference type="NCBIfam" id="TIGR00756">
    <property type="entry name" value="PPR"/>
    <property type="match status" value="4"/>
</dbReference>
<dbReference type="PROSITE" id="PS51375">
    <property type="entry name" value="PPR"/>
    <property type="match status" value="4"/>
</dbReference>
<organism evidence="3 4">
    <name type="scientific">Dorcoceras hygrometricum</name>
    <dbReference type="NCBI Taxonomy" id="472368"/>
    <lineage>
        <taxon>Eukaryota</taxon>
        <taxon>Viridiplantae</taxon>
        <taxon>Streptophyta</taxon>
        <taxon>Embryophyta</taxon>
        <taxon>Tracheophyta</taxon>
        <taxon>Spermatophyta</taxon>
        <taxon>Magnoliopsida</taxon>
        <taxon>eudicotyledons</taxon>
        <taxon>Gunneridae</taxon>
        <taxon>Pentapetalae</taxon>
        <taxon>asterids</taxon>
        <taxon>lamiids</taxon>
        <taxon>Lamiales</taxon>
        <taxon>Gesneriaceae</taxon>
        <taxon>Didymocarpoideae</taxon>
        <taxon>Trichosporeae</taxon>
        <taxon>Loxocarpinae</taxon>
        <taxon>Dorcoceras</taxon>
    </lineage>
</organism>
<dbReference type="GO" id="GO:0003723">
    <property type="term" value="F:RNA binding"/>
    <property type="evidence" value="ECO:0007669"/>
    <property type="project" value="InterPro"/>
</dbReference>
<accession>A0A2Z7D4H3</accession>
<evidence type="ECO:0000256" key="2">
    <source>
        <dbReference type="PROSITE-ProRule" id="PRU00708"/>
    </source>
</evidence>
<name>A0A2Z7D4H3_9LAMI</name>
<dbReference type="Pfam" id="PF20431">
    <property type="entry name" value="E_motif"/>
    <property type="match status" value="1"/>
</dbReference>
<feature type="repeat" description="PPR" evidence="2">
    <location>
        <begin position="152"/>
        <end position="182"/>
    </location>
</feature>
<dbReference type="GO" id="GO:0009451">
    <property type="term" value="P:RNA modification"/>
    <property type="evidence" value="ECO:0007669"/>
    <property type="project" value="InterPro"/>
</dbReference>
<dbReference type="InterPro" id="IPR011990">
    <property type="entry name" value="TPR-like_helical_dom_sf"/>
</dbReference>
<evidence type="ECO:0000256" key="1">
    <source>
        <dbReference type="ARBA" id="ARBA00022737"/>
    </source>
</evidence>
<dbReference type="InterPro" id="IPR046960">
    <property type="entry name" value="PPR_At4g14850-like_plant"/>
</dbReference>
<dbReference type="OrthoDB" id="185373at2759"/>
<feature type="repeat" description="PPR" evidence="2">
    <location>
        <begin position="183"/>
        <end position="213"/>
    </location>
</feature>
<feature type="repeat" description="PPR" evidence="2">
    <location>
        <begin position="321"/>
        <end position="355"/>
    </location>
</feature>
<dbReference type="AlphaFoldDB" id="A0A2Z7D4H3"/>
<protein>
    <submittedName>
        <fullName evidence="3">Pentatricopeptide repeat-containing protein-like</fullName>
    </submittedName>
</protein>
<keyword evidence="1" id="KW-0677">Repeat</keyword>
<dbReference type="InterPro" id="IPR002885">
    <property type="entry name" value="PPR_rpt"/>
</dbReference>
<dbReference type="FunFam" id="1.25.40.10:FF:000348">
    <property type="entry name" value="Pentatricopeptide repeat-containing protein chloroplastic"/>
    <property type="match status" value="1"/>
</dbReference>
<gene>
    <name evidence="3" type="ORF">F511_09158</name>
</gene>
<dbReference type="Proteomes" id="UP000250235">
    <property type="component" value="Unassembled WGS sequence"/>
</dbReference>
<reference evidence="3 4" key="1">
    <citation type="journal article" date="2015" name="Proc. Natl. Acad. Sci. U.S.A.">
        <title>The resurrection genome of Boea hygrometrica: A blueprint for survival of dehydration.</title>
        <authorList>
            <person name="Xiao L."/>
            <person name="Yang G."/>
            <person name="Zhang L."/>
            <person name="Yang X."/>
            <person name="Zhao S."/>
            <person name="Ji Z."/>
            <person name="Zhou Q."/>
            <person name="Hu M."/>
            <person name="Wang Y."/>
            <person name="Chen M."/>
            <person name="Xu Y."/>
            <person name="Jin H."/>
            <person name="Xiao X."/>
            <person name="Hu G."/>
            <person name="Bao F."/>
            <person name="Hu Y."/>
            <person name="Wan P."/>
            <person name="Li L."/>
            <person name="Deng X."/>
            <person name="Kuang T."/>
            <person name="Xiang C."/>
            <person name="Zhu J.K."/>
            <person name="Oliver M.J."/>
            <person name="He Y."/>
        </authorList>
    </citation>
    <scope>NUCLEOTIDE SEQUENCE [LARGE SCALE GENOMIC DNA]</scope>
    <source>
        <strain evidence="4">cv. XS01</strain>
    </source>
</reference>
<proteinExistence type="predicted"/>